<feature type="chain" id="PRO_5046682705" description="PRC-barrel domain-containing protein" evidence="2">
    <location>
        <begin position="22"/>
        <end position="274"/>
    </location>
</feature>
<keyword evidence="5" id="KW-1185">Reference proteome</keyword>
<keyword evidence="2" id="KW-0732">Signal</keyword>
<dbReference type="PANTHER" id="PTHR36505">
    <property type="entry name" value="BLR1072 PROTEIN"/>
    <property type="match status" value="1"/>
</dbReference>
<dbReference type="PANTHER" id="PTHR36505:SF1">
    <property type="entry name" value="BLR1072 PROTEIN"/>
    <property type="match status" value="1"/>
</dbReference>
<dbReference type="Pfam" id="PF05239">
    <property type="entry name" value="PRC"/>
    <property type="match status" value="1"/>
</dbReference>
<dbReference type="Gene3D" id="2.30.30.240">
    <property type="entry name" value="PRC-barrel domain"/>
    <property type="match status" value="1"/>
</dbReference>
<organism evidence="4 5">
    <name type="scientific">Nitratireductor thuwali</name>
    <dbReference type="NCBI Taxonomy" id="2267699"/>
    <lineage>
        <taxon>Bacteria</taxon>
        <taxon>Pseudomonadati</taxon>
        <taxon>Pseudomonadota</taxon>
        <taxon>Alphaproteobacteria</taxon>
        <taxon>Hyphomicrobiales</taxon>
        <taxon>Phyllobacteriaceae</taxon>
        <taxon>Nitratireductor</taxon>
    </lineage>
</organism>
<reference evidence="4 5" key="1">
    <citation type="submission" date="2018-07" db="EMBL/GenBank/DDBJ databases">
        <title>Genome sequence of Nitratireductor thuwali#1536.</title>
        <authorList>
            <person name="Michoud G."/>
            <person name="Merlino G."/>
            <person name="Sefrji F.O."/>
            <person name="Daffonchio D."/>
        </authorList>
    </citation>
    <scope>NUCLEOTIDE SEQUENCE [LARGE SCALE GENOMIC DNA]</scope>
    <source>
        <strain evidence="5">Nit1536</strain>
    </source>
</reference>
<proteinExistence type="predicted"/>
<feature type="domain" description="PRC-barrel" evidence="3">
    <location>
        <begin position="64"/>
        <end position="127"/>
    </location>
</feature>
<dbReference type="InterPro" id="IPR027275">
    <property type="entry name" value="PRC-brl_dom"/>
</dbReference>
<dbReference type="InterPro" id="IPR011033">
    <property type="entry name" value="PRC_barrel-like_sf"/>
</dbReference>
<evidence type="ECO:0000313" key="4">
    <source>
        <dbReference type="EMBL" id="UUP18273.1"/>
    </source>
</evidence>
<feature type="compositionally biased region" description="Polar residues" evidence="1">
    <location>
        <begin position="256"/>
        <end position="265"/>
    </location>
</feature>
<evidence type="ECO:0000256" key="1">
    <source>
        <dbReference type="SAM" id="MobiDB-lite"/>
    </source>
</evidence>
<feature type="region of interest" description="Disordered" evidence="1">
    <location>
        <begin position="252"/>
        <end position="274"/>
    </location>
</feature>
<name>A0ABY5MLM3_9HYPH</name>
<sequence length="274" mass="30054">MKTLSYGASLLAVTFAAQAFAQDQQQNQAAQEQPAAEDVMVLSEWNYDPLYASGWSVERVIDETDVVGATGEEIGSIENFIFSDEGEVLAVIAEIGGFLDIGDTHVAIPWEEVELSADAARMTVPVTEETVEDYSIFETGFFFETDAETITQVDDDLETGAMVFKATDLIGDYAYLSENARYGYVNDLVVNDGTISAVVIDAAAYGRPGYYAYPYYGYRANPSYYPRYNLPYTGEEIAVLEEFDYDQMQTGIAADDTTSATGDNQDQTETDAAD</sequence>
<protein>
    <recommendedName>
        <fullName evidence="3">PRC-barrel domain-containing protein</fullName>
    </recommendedName>
</protein>
<dbReference type="EMBL" id="CP030941">
    <property type="protein sequence ID" value="UUP18273.1"/>
    <property type="molecule type" value="Genomic_DNA"/>
</dbReference>
<dbReference type="Proteomes" id="UP001342418">
    <property type="component" value="Chromosome"/>
</dbReference>
<feature type="signal peptide" evidence="2">
    <location>
        <begin position="1"/>
        <end position="21"/>
    </location>
</feature>
<accession>A0ABY5MLM3</accession>
<dbReference type="SUPFAM" id="SSF50346">
    <property type="entry name" value="PRC-barrel domain"/>
    <property type="match status" value="1"/>
</dbReference>
<evidence type="ECO:0000259" key="3">
    <source>
        <dbReference type="Pfam" id="PF05239"/>
    </source>
</evidence>
<evidence type="ECO:0000256" key="2">
    <source>
        <dbReference type="SAM" id="SignalP"/>
    </source>
</evidence>
<gene>
    <name evidence="4" type="ORF">NTH_02753</name>
</gene>
<evidence type="ECO:0000313" key="5">
    <source>
        <dbReference type="Proteomes" id="UP001342418"/>
    </source>
</evidence>
<dbReference type="RefSeq" id="WP_338530518.1">
    <property type="nucleotide sequence ID" value="NZ_CP030941.1"/>
</dbReference>